<dbReference type="Proteomes" id="UP001630127">
    <property type="component" value="Unassembled WGS sequence"/>
</dbReference>
<dbReference type="AlphaFoldDB" id="A0ABD2YMQ5"/>
<reference evidence="2 3" key="1">
    <citation type="submission" date="2024-11" db="EMBL/GenBank/DDBJ databases">
        <title>A near-complete genome assembly of Cinchona calisaya.</title>
        <authorList>
            <person name="Lian D.C."/>
            <person name="Zhao X.W."/>
            <person name="Wei L."/>
        </authorList>
    </citation>
    <scope>NUCLEOTIDE SEQUENCE [LARGE SCALE GENOMIC DNA]</scope>
    <source>
        <tissue evidence="2">Nenye</tissue>
    </source>
</reference>
<dbReference type="EMBL" id="JBJUIK010000012">
    <property type="protein sequence ID" value="KAL3508662.1"/>
    <property type="molecule type" value="Genomic_DNA"/>
</dbReference>
<accession>A0ABD2YMQ5</accession>
<evidence type="ECO:0000313" key="2">
    <source>
        <dbReference type="EMBL" id="KAL3508662.1"/>
    </source>
</evidence>
<dbReference type="SMART" id="SM00579">
    <property type="entry name" value="FBD"/>
    <property type="match status" value="1"/>
</dbReference>
<proteinExistence type="predicted"/>
<sequence length="182" mass="21081">MLTNYWHWHQKLEIDAPALEYFDLHGPIPLEFSIQPLPLVAQANVGLCYHLLQALGEVKSLNFVKWYSPDAVAWICCKIYLRAQKICKFLSLRRIYIITCWSKLEHHVPKCLSSRITIISIAILDKYYIDELPVIGYILKHAGVLERLVINPGYLGCGERLSLLKNMASFPRRSEKCQVTFY</sequence>
<evidence type="ECO:0000259" key="1">
    <source>
        <dbReference type="SMART" id="SM00579"/>
    </source>
</evidence>
<evidence type="ECO:0000313" key="3">
    <source>
        <dbReference type="Proteomes" id="UP001630127"/>
    </source>
</evidence>
<comment type="caution">
    <text evidence="2">The sequence shown here is derived from an EMBL/GenBank/DDBJ whole genome shotgun (WGS) entry which is preliminary data.</text>
</comment>
<gene>
    <name evidence="2" type="ORF">ACH5RR_028063</name>
</gene>
<keyword evidence="3" id="KW-1185">Reference proteome</keyword>
<dbReference type="Pfam" id="PF08387">
    <property type="entry name" value="FBD"/>
    <property type="match status" value="1"/>
</dbReference>
<dbReference type="InterPro" id="IPR006566">
    <property type="entry name" value="FBD"/>
</dbReference>
<feature type="domain" description="FBD" evidence="1">
    <location>
        <begin position="110"/>
        <end position="182"/>
    </location>
</feature>
<name>A0ABD2YMQ5_9GENT</name>
<protein>
    <recommendedName>
        <fullName evidence="1">FBD domain-containing protein</fullName>
    </recommendedName>
</protein>
<organism evidence="2 3">
    <name type="scientific">Cinchona calisaya</name>
    <dbReference type="NCBI Taxonomy" id="153742"/>
    <lineage>
        <taxon>Eukaryota</taxon>
        <taxon>Viridiplantae</taxon>
        <taxon>Streptophyta</taxon>
        <taxon>Embryophyta</taxon>
        <taxon>Tracheophyta</taxon>
        <taxon>Spermatophyta</taxon>
        <taxon>Magnoliopsida</taxon>
        <taxon>eudicotyledons</taxon>
        <taxon>Gunneridae</taxon>
        <taxon>Pentapetalae</taxon>
        <taxon>asterids</taxon>
        <taxon>lamiids</taxon>
        <taxon>Gentianales</taxon>
        <taxon>Rubiaceae</taxon>
        <taxon>Cinchonoideae</taxon>
        <taxon>Cinchoneae</taxon>
        <taxon>Cinchona</taxon>
    </lineage>
</organism>